<keyword evidence="1" id="KW-0812">Transmembrane</keyword>
<dbReference type="Gene3D" id="3.60.10.10">
    <property type="entry name" value="Endonuclease/exonuclease/phosphatase"/>
    <property type="match status" value="1"/>
</dbReference>
<keyword evidence="4" id="KW-1185">Reference proteome</keyword>
<reference evidence="3 4" key="1">
    <citation type="submission" date="2017-04" db="EMBL/GenBank/DDBJ databases">
        <authorList>
            <person name="Afonso C.L."/>
            <person name="Miller P.J."/>
            <person name="Scott M.A."/>
            <person name="Spackman E."/>
            <person name="Goraichik I."/>
            <person name="Dimitrov K.M."/>
            <person name="Suarez D.L."/>
            <person name="Swayne D.E."/>
        </authorList>
    </citation>
    <scope>NUCLEOTIDE SEQUENCE [LARGE SCALE GENOMIC DNA]</scope>
    <source>
        <strain evidence="3 4">DSM 19625</strain>
    </source>
</reference>
<dbReference type="PANTHER" id="PTHR14859">
    <property type="entry name" value="CALCOFLUOR WHITE HYPERSENSITIVE PROTEIN PRECURSOR"/>
    <property type="match status" value="1"/>
</dbReference>
<evidence type="ECO:0000256" key="1">
    <source>
        <dbReference type="SAM" id="Phobius"/>
    </source>
</evidence>
<name>A0A1W2B6P9_9SPHI</name>
<dbReference type="OrthoDB" id="635146at2"/>
<accession>A0A1W2B6P9</accession>
<dbReference type="SUPFAM" id="SSF56219">
    <property type="entry name" value="DNase I-like"/>
    <property type="match status" value="1"/>
</dbReference>
<evidence type="ECO:0000313" key="4">
    <source>
        <dbReference type="Proteomes" id="UP000192678"/>
    </source>
</evidence>
<feature type="transmembrane region" description="Helical" evidence="1">
    <location>
        <begin position="12"/>
        <end position="31"/>
    </location>
</feature>
<feature type="transmembrane region" description="Helical" evidence="1">
    <location>
        <begin position="68"/>
        <end position="91"/>
    </location>
</feature>
<keyword evidence="3" id="KW-0255">Endonuclease</keyword>
<dbReference type="PANTHER" id="PTHR14859:SF15">
    <property type="entry name" value="ENDONUCLEASE_EXONUCLEASE_PHOSPHATASE DOMAIN-CONTAINING PROTEIN"/>
    <property type="match status" value="1"/>
</dbReference>
<dbReference type="RefSeq" id="WP_084287764.1">
    <property type="nucleotide sequence ID" value="NZ_FWYB01000002.1"/>
</dbReference>
<evidence type="ECO:0000313" key="3">
    <source>
        <dbReference type="EMBL" id="SMC68655.1"/>
    </source>
</evidence>
<evidence type="ECO:0000259" key="2">
    <source>
        <dbReference type="Pfam" id="PF03372"/>
    </source>
</evidence>
<dbReference type="InterPro" id="IPR036691">
    <property type="entry name" value="Endo/exonu/phosph_ase_sf"/>
</dbReference>
<proteinExistence type="predicted"/>
<dbReference type="GO" id="GO:0006506">
    <property type="term" value="P:GPI anchor biosynthetic process"/>
    <property type="evidence" value="ECO:0007669"/>
    <property type="project" value="TreeGrafter"/>
</dbReference>
<feature type="domain" description="Endonuclease/exonuclease/phosphatase" evidence="2">
    <location>
        <begin position="286"/>
        <end position="359"/>
    </location>
</feature>
<dbReference type="AlphaFoldDB" id="A0A1W2B6P9"/>
<keyword evidence="1" id="KW-0472">Membrane</keyword>
<dbReference type="STRING" id="475255.SAMN04488101_102182"/>
<protein>
    <submittedName>
        <fullName evidence="3">Metal-dependent hydrolase, endonuclease/exonuclease/phosphatase family</fullName>
    </submittedName>
</protein>
<dbReference type="GO" id="GO:0004519">
    <property type="term" value="F:endonuclease activity"/>
    <property type="evidence" value="ECO:0007669"/>
    <property type="project" value="UniProtKB-KW"/>
</dbReference>
<organism evidence="3 4">
    <name type="scientific">Pedobacter nyackensis</name>
    <dbReference type="NCBI Taxonomy" id="475255"/>
    <lineage>
        <taxon>Bacteria</taxon>
        <taxon>Pseudomonadati</taxon>
        <taxon>Bacteroidota</taxon>
        <taxon>Sphingobacteriia</taxon>
        <taxon>Sphingobacteriales</taxon>
        <taxon>Sphingobacteriaceae</taxon>
        <taxon>Pedobacter</taxon>
    </lineage>
</organism>
<dbReference type="Pfam" id="PF03372">
    <property type="entry name" value="Exo_endo_phos"/>
    <property type="match status" value="2"/>
</dbReference>
<feature type="domain" description="Endonuclease/exonuclease/phosphatase" evidence="2">
    <location>
        <begin position="109"/>
        <end position="207"/>
    </location>
</feature>
<dbReference type="GO" id="GO:0016020">
    <property type="term" value="C:membrane"/>
    <property type="evidence" value="ECO:0007669"/>
    <property type="project" value="GOC"/>
</dbReference>
<keyword evidence="3" id="KW-0540">Nuclease</keyword>
<dbReference type="InterPro" id="IPR051916">
    <property type="entry name" value="GPI-anchor_lipid_remodeler"/>
</dbReference>
<keyword evidence="3" id="KW-0378">Hydrolase</keyword>
<sequence length="370" mass="42169">MKKAKPTFIDKLVRLVAIALAIGLVLGFLAGKFDPRGFQLIAFFGLAYPFILLLNIFMIIWWCIRKRWLFALATSFLILFGWNALTATFGLTGTSGKGPKVGKDLIRMMTYNVHSFKPYGQDNIPAVKEQMLSLIASENPDIICFQEYFTRRKGAFDITDSLKKILNRPYYYFVPSSENSYEATGLAIFSKYPIKGKGTIVFGENYGGNASIYIDVMIKGQKLRVYNVHLQSISFDKQDYSYIDHVKQKMDPALYPSKRILVLLRNAFLKRSEQVDIMKAHMKTCETPFLIAGDFNDTPASYAVTQLTKSLKNTFKEQGKGFGKTYNGKFPNFQIDYIATTKDIEVMNYHIVEAELSDHFPVRTDLRLNP</sequence>
<dbReference type="InterPro" id="IPR005135">
    <property type="entry name" value="Endo/exonuclease/phosphatase"/>
</dbReference>
<dbReference type="GO" id="GO:0004527">
    <property type="term" value="F:exonuclease activity"/>
    <property type="evidence" value="ECO:0007669"/>
    <property type="project" value="UniProtKB-KW"/>
</dbReference>
<dbReference type="Proteomes" id="UP000192678">
    <property type="component" value="Unassembled WGS sequence"/>
</dbReference>
<gene>
    <name evidence="3" type="ORF">SAMN04488101_102182</name>
</gene>
<dbReference type="EMBL" id="FWYB01000002">
    <property type="protein sequence ID" value="SMC68655.1"/>
    <property type="molecule type" value="Genomic_DNA"/>
</dbReference>
<keyword evidence="1" id="KW-1133">Transmembrane helix</keyword>
<keyword evidence="3" id="KW-0269">Exonuclease</keyword>
<dbReference type="CDD" id="cd09084">
    <property type="entry name" value="EEP-2"/>
    <property type="match status" value="1"/>
</dbReference>
<feature type="transmembrane region" description="Helical" evidence="1">
    <location>
        <begin position="37"/>
        <end position="61"/>
    </location>
</feature>